<dbReference type="GO" id="GO:0044281">
    <property type="term" value="P:small molecule metabolic process"/>
    <property type="evidence" value="ECO:0007669"/>
    <property type="project" value="UniProtKB-ARBA"/>
</dbReference>
<evidence type="ECO:0000313" key="5">
    <source>
        <dbReference type="Proteomes" id="UP001197378"/>
    </source>
</evidence>
<dbReference type="GO" id="GO:0046872">
    <property type="term" value="F:metal ion binding"/>
    <property type="evidence" value="ECO:0007669"/>
    <property type="project" value="UniProtKB-KW"/>
</dbReference>
<comment type="caution">
    <text evidence="4">The sequence shown here is derived from an EMBL/GenBank/DDBJ whole genome shotgun (WGS) entry which is preliminary data.</text>
</comment>
<evidence type="ECO:0000313" key="4">
    <source>
        <dbReference type="EMBL" id="MBU2789322.1"/>
    </source>
</evidence>
<dbReference type="InterPro" id="IPR051121">
    <property type="entry name" value="FAH"/>
</dbReference>
<feature type="domain" description="Fumarylacetoacetase-like C-terminal" evidence="3">
    <location>
        <begin position="73"/>
        <end position="279"/>
    </location>
</feature>
<evidence type="ECO:0000259" key="3">
    <source>
        <dbReference type="Pfam" id="PF01557"/>
    </source>
</evidence>
<keyword evidence="5" id="KW-1185">Reference proteome</keyword>
<protein>
    <submittedName>
        <fullName evidence="4">Fumarylacetoacetate hydrolase family protein</fullName>
    </submittedName>
</protein>
<dbReference type="PANTHER" id="PTHR42796:SF4">
    <property type="entry name" value="FUMARYLACETOACETATE HYDROLASE DOMAIN-CONTAINING PROTEIN 2A"/>
    <property type="match status" value="1"/>
</dbReference>
<dbReference type="RefSeq" id="WP_215873238.1">
    <property type="nucleotide sequence ID" value="NZ_JAAXYO010000196.1"/>
</dbReference>
<proteinExistence type="inferred from homology"/>
<dbReference type="InterPro" id="IPR036663">
    <property type="entry name" value="Fumarylacetoacetase_C_sf"/>
</dbReference>
<accession>A0AAE3CKY9</accession>
<keyword evidence="4" id="KW-0378">Hydrolase</keyword>
<dbReference type="GO" id="GO:0016787">
    <property type="term" value="F:hydrolase activity"/>
    <property type="evidence" value="ECO:0007669"/>
    <property type="project" value="UniProtKB-KW"/>
</dbReference>
<dbReference type="Proteomes" id="UP001197378">
    <property type="component" value="Unassembled WGS sequence"/>
</dbReference>
<dbReference type="EMBL" id="JAAXYO010000196">
    <property type="protein sequence ID" value="MBU2789322.1"/>
    <property type="molecule type" value="Genomic_DNA"/>
</dbReference>
<sequence>MRWSLLEIAGRAEIAVWIGDNAFQLRELDGNLSVSDVLSRSSRLREQLDHMPTQCAPIDQRQMRYLPPLLGQKILCAGLNYRDHIAETGSVAPQYPNLFIRFPDSLVGHEEALEIPDVSVEFDYEVELAVVLGRPLSGRISREQALAAVSGYTIFNDGSLRDLQFRSSQWTLGKNVARSGAMGPWVVSADDLPVGGAGLRLQTRIGEETLQDGNTGDLLFDVADLLVATAAALPLRPGDVLATGTPAGVGFSRQPPRFLQAGEICELQIEGIGTLRNPIRHAR</sequence>
<dbReference type="SUPFAM" id="SSF56529">
    <property type="entry name" value="FAH"/>
    <property type="match status" value="1"/>
</dbReference>
<dbReference type="Pfam" id="PF01557">
    <property type="entry name" value="FAA_hydrolase"/>
    <property type="match status" value="1"/>
</dbReference>
<organism evidence="4 5">
    <name type="scientific">Igneacidithiobacillus copahuensis</name>
    <dbReference type="NCBI Taxonomy" id="2724909"/>
    <lineage>
        <taxon>Bacteria</taxon>
        <taxon>Pseudomonadati</taxon>
        <taxon>Pseudomonadota</taxon>
        <taxon>Acidithiobacillia</taxon>
        <taxon>Acidithiobacillales</taxon>
        <taxon>Acidithiobacillaceae</taxon>
        <taxon>Igneacidithiobacillus</taxon>
    </lineage>
</organism>
<name>A0AAE3CKY9_9PROT</name>
<dbReference type="Gene3D" id="3.90.850.10">
    <property type="entry name" value="Fumarylacetoacetase-like, C-terminal domain"/>
    <property type="match status" value="1"/>
</dbReference>
<evidence type="ECO:0000256" key="2">
    <source>
        <dbReference type="ARBA" id="ARBA00022723"/>
    </source>
</evidence>
<gene>
    <name evidence="4" type="ORF">HFQ13_14120</name>
</gene>
<evidence type="ECO:0000256" key="1">
    <source>
        <dbReference type="ARBA" id="ARBA00010211"/>
    </source>
</evidence>
<dbReference type="InterPro" id="IPR011234">
    <property type="entry name" value="Fumarylacetoacetase-like_C"/>
</dbReference>
<dbReference type="PANTHER" id="PTHR42796">
    <property type="entry name" value="FUMARYLACETOACETATE HYDROLASE DOMAIN-CONTAINING PROTEIN 2A-RELATED"/>
    <property type="match status" value="1"/>
</dbReference>
<keyword evidence="2" id="KW-0479">Metal-binding</keyword>
<dbReference type="AlphaFoldDB" id="A0AAE3CKY9"/>
<comment type="similarity">
    <text evidence="1">Belongs to the FAH family.</text>
</comment>
<reference evidence="4" key="1">
    <citation type="journal article" date="2021" name="ISME J.">
        <title>Genomic evolution of the class Acidithiobacillia: deep-branching Proteobacteria living in extreme acidic conditions.</title>
        <authorList>
            <person name="Moya-Beltran A."/>
            <person name="Beard S."/>
            <person name="Rojas-Villalobos C."/>
            <person name="Issotta F."/>
            <person name="Gallardo Y."/>
            <person name="Ulloa R."/>
            <person name="Giaveno A."/>
            <person name="Degli Esposti M."/>
            <person name="Johnson D.B."/>
            <person name="Quatrini R."/>
        </authorList>
    </citation>
    <scope>NUCLEOTIDE SEQUENCE</scope>
    <source>
        <strain evidence="4">VAN18-1</strain>
    </source>
</reference>